<evidence type="ECO:0000313" key="5">
    <source>
        <dbReference type="EMBL" id="MCP1109114.1"/>
    </source>
</evidence>
<reference evidence="5 6" key="1">
    <citation type="journal article" date="2022" name="Genome Biol. Evol.">
        <title>Host diet, physiology and behaviors set the stage for Lachnospiraceae cladogenesis.</title>
        <authorList>
            <person name="Vera-Ponce De Leon A."/>
            <person name="Schneider M."/>
            <person name="Jahnes B.C."/>
            <person name="Sadowski V."/>
            <person name="Camuy-Velez L.A."/>
            <person name="Duan J."/>
            <person name="Sabree Z.L."/>
        </authorList>
    </citation>
    <scope>NUCLEOTIDE SEQUENCE [LARGE SCALE GENOMIC DNA]</scope>
    <source>
        <strain evidence="5 6">PAL227</strain>
    </source>
</reference>
<dbReference type="InterPro" id="IPR001624">
    <property type="entry name" value="FliE"/>
</dbReference>
<evidence type="ECO:0000256" key="2">
    <source>
        <dbReference type="ARBA" id="ARBA00009272"/>
    </source>
</evidence>
<evidence type="ECO:0000313" key="6">
    <source>
        <dbReference type="Proteomes" id="UP001523565"/>
    </source>
</evidence>
<dbReference type="PANTHER" id="PTHR34653">
    <property type="match status" value="1"/>
</dbReference>
<dbReference type="EMBL" id="JAMZFV010000002">
    <property type="protein sequence ID" value="MCP1109114.1"/>
    <property type="molecule type" value="Genomic_DNA"/>
</dbReference>
<keyword evidence="6" id="KW-1185">Reference proteome</keyword>
<comment type="caution">
    <text evidence="5">The sequence shown here is derived from an EMBL/GenBank/DDBJ whole genome shotgun (WGS) entry which is preliminary data.</text>
</comment>
<organism evidence="5 6">
    <name type="scientific">Ohessyouella blattaphilus</name>
    <dbReference type="NCBI Taxonomy" id="2949333"/>
    <lineage>
        <taxon>Bacteria</taxon>
        <taxon>Bacillati</taxon>
        <taxon>Bacillota</taxon>
        <taxon>Clostridia</taxon>
        <taxon>Lachnospirales</taxon>
        <taxon>Lachnospiraceae</taxon>
        <taxon>Ohessyouella</taxon>
    </lineage>
</organism>
<protein>
    <recommendedName>
        <fullName evidence="4">Flagellar hook-basal body complex protein FliE</fullName>
    </recommendedName>
</protein>
<dbReference type="RefSeq" id="WP_262068020.1">
    <property type="nucleotide sequence ID" value="NZ_JAMXOC010000002.1"/>
</dbReference>
<gene>
    <name evidence="4" type="primary">fliE</name>
    <name evidence="5" type="ORF">NK118_02505</name>
</gene>
<sequence length="101" mass="11209">MEAQFIRSTTPTSSISELYRLQENSQGEKGLFKSVFEEAIGTVKEAENNLANQQYLLATGQIDDAHTVQVAASEAQLAVDMLVQLRNKALEAYNELMRMGI</sequence>
<evidence type="ECO:0000256" key="3">
    <source>
        <dbReference type="ARBA" id="ARBA00023143"/>
    </source>
</evidence>
<name>A0ABT1EF48_9FIRM</name>
<comment type="subcellular location">
    <subcellularLocation>
        <location evidence="1 4">Bacterial flagellum basal body</location>
    </subcellularLocation>
</comment>
<dbReference type="PANTHER" id="PTHR34653:SF1">
    <property type="entry name" value="FLAGELLAR HOOK-BASAL BODY COMPLEX PROTEIN FLIE"/>
    <property type="match status" value="1"/>
</dbReference>
<evidence type="ECO:0000256" key="4">
    <source>
        <dbReference type="HAMAP-Rule" id="MF_00724"/>
    </source>
</evidence>
<evidence type="ECO:0000256" key="1">
    <source>
        <dbReference type="ARBA" id="ARBA00004117"/>
    </source>
</evidence>
<dbReference type="Pfam" id="PF02049">
    <property type="entry name" value="FliE"/>
    <property type="match status" value="1"/>
</dbReference>
<dbReference type="Proteomes" id="UP001523565">
    <property type="component" value="Unassembled WGS sequence"/>
</dbReference>
<dbReference type="HAMAP" id="MF_00724">
    <property type="entry name" value="FliE"/>
    <property type="match status" value="1"/>
</dbReference>
<proteinExistence type="inferred from homology"/>
<accession>A0ABT1EF48</accession>
<comment type="similarity">
    <text evidence="2 4">Belongs to the FliE family.</text>
</comment>
<keyword evidence="3 4" id="KW-0975">Bacterial flagellum</keyword>
<keyword evidence="5" id="KW-0282">Flagellum</keyword>
<keyword evidence="5" id="KW-0969">Cilium</keyword>
<dbReference type="PRINTS" id="PR01006">
    <property type="entry name" value="FLGHOOKFLIE"/>
</dbReference>
<keyword evidence="5" id="KW-0966">Cell projection</keyword>